<evidence type="ECO:0000256" key="3">
    <source>
        <dbReference type="ARBA" id="ARBA00022679"/>
    </source>
</evidence>
<comment type="domain">
    <text evidence="7">The EXKPK motif is conserved in inositol-pentakisphosphate 2-kinases of both family 1 and 2.</text>
</comment>
<dbReference type="GO" id="GO:0032958">
    <property type="term" value="P:inositol phosphate biosynthetic process"/>
    <property type="evidence" value="ECO:0007669"/>
    <property type="project" value="TreeGrafter"/>
</dbReference>
<comment type="function">
    <text evidence="7">Phosphorylates Ins(1,3,4,5,6)P5 at position 2 to form Ins(1,2,3,4,5,6)P6 (InsP6 or phytate).</text>
</comment>
<keyword evidence="6 7" id="KW-0067">ATP-binding</keyword>
<dbReference type="Pfam" id="PF06090">
    <property type="entry name" value="Ins_P5_2-kin"/>
    <property type="match status" value="1"/>
</dbReference>
<dbReference type="AlphaFoldDB" id="A0A8K0DCX1"/>
<dbReference type="EC" id="2.7.1.158" evidence="2 7"/>
<dbReference type="Gene3D" id="3.30.200.110">
    <property type="entry name" value="Inositol-pentakisphosphate 2-kinase, N-lobe"/>
    <property type="match status" value="1"/>
</dbReference>
<evidence type="ECO:0000256" key="5">
    <source>
        <dbReference type="ARBA" id="ARBA00022777"/>
    </source>
</evidence>
<keyword evidence="3 7" id="KW-0808">Transferase</keyword>
<comment type="similarity">
    <text evidence="1">Belongs to the IPK1 type 2 family.</text>
</comment>
<organism evidence="8 9">
    <name type="scientific">Ignelater luminosus</name>
    <name type="common">Cucubano</name>
    <name type="synonym">Pyrophorus luminosus</name>
    <dbReference type="NCBI Taxonomy" id="2038154"/>
    <lineage>
        <taxon>Eukaryota</taxon>
        <taxon>Metazoa</taxon>
        <taxon>Ecdysozoa</taxon>
        <taxon>Arthropoda</taxon>
        <taxon>Hexapoda</taxon>
        <taxon>Insecta</taxon>
        <taxon>Pterygota</taxon>
        <taxon>Neoptera</taxon>
        <taxon>Endopterygota</taxon>
        <taxon>Coleoptera</taxon>
        <taxon>Polyphaga</taxon>
        <taxon>Elateriformia</taxon>
        <taxon>Elateroidea</taxon>
        <taxon>Elateridae</taxon>
        <taxon>Agrypninae</taxon>
        <taxon>Pyrophorini</taxon>
        <taxon>Ignelater</taxon>
    </lineage>
</organism>
<dbReference type="Proteomes" id="UP000801492">
    <property type="component" value="Unassembled WGS sequence"/>
</dbReference>
<keyword evidence="4 7" id="KW-0547">Nucleotide-binding</keyword>
<sequence>MGPNSSDLQTVLSQGWLYRGEGNANLVLSLTKRCQILRIRKIEKPTTILQWFFEWLIQIFTWDRKKLFEYEIKNLKFYNYIMIPFLGKAYVHPAINLTTERKEIYKLDQELMPFRPAHRKHKQLQYGIATLFRDYAFLSEKWSSLDFVSSTYAVEIKPKQGWIPLTDRYLGRCQFCLNQNLKLQSGKIKETSAYCPLDLFSGDKERMMKALKSLIFSPQNNFKIFKDGIHIYGESVSIHSFYDMLYECFQQLDSINRLTDQFCNLIIQALLKEINYKTKGCVNCDNNNIITMIPHENTYVNKVKLNQCAFNATKLPPGCVLNKILSMQKLNEFGLNKYCDIYQTVTKNKMKFNDWSYVGKFLQDVKFKSTLCPKCIVMKYTQCAKGFLEMNTTELLNELHLVPYLLAAVANDCSFMVTFRKIKKIEAISEDALIEIDNWNFLVNIGIFDLYPKPASTILKHMKRSSKMQNVNIVTNNML</sequence>
<evidence type="ECO:0000256" key="1">
    <source>
        <dbReference type="ARBA" id="ARBA00007229"/>
    </source>
</evidence>
<evidence type="ECO:0000256" key="7">
    <source>
        <dbReference type="RuleBase" id="RU364126"/>
    </source>
</evidence>
<dbReference type="InterPro" id="IPR009286">
    <property type="entry name" value="Ins_P5_2-kin"/>
</dbReference>
<dbReference type="GO" id="GO:0005524">
    <property type="term" value="F:ATP binding"/>
    <property type="evidence" value="ECO:0007669"/>
    <property type="project" value="UniProtKB-KW"/>
</dbReference>
<dbReference type="PANTHER" id="PTHR14456">
    <property type="entry name" value="INOSITOL POLYPHOSPHATE KINASE 1"/>
    <property type="match status" value="1"/>
</dbReference>
<name>A0A8K0DCX1_IGNLU</name>
<keyword evidence="9" id="KW-1185">Reference proteome</keyword>
<keyword evidence="5 7" id="KW-0418">Kinase</keyword>
<evidence type="ECO:0000256" key="4">
    <source>
        <dbReference type="ARBA" id="ARBA00022741"/>
    </source>
</evidence>
<dbReference type="GO" id="GO:0005634">
    <property type="term" value="C:nucleus"/>
    <property type="evidence" value="ECO:0007669"/>
    <property type="project" value="TreeGrafter"/>
</dbReference>
<proteinExistence type="inferred from homology"/>
<comment type="caution">
    <text evidence="8">The sequence shown here is derived from an EMBL/GenBank/DDBJ whole genome shotgun (WGS) entry which is preliminary data.</text>
</comment>
<gene>
    <name evidence="8" type="ORF">ILUMI_04279</name>
</gene>
<dbReference type="GO" id="GO:0035299">
    <property type="term" value="F:inositol-1,3,4,5,6-pentakisphosphate 2-kinase activity"/>
    <property type="evidence" value="ECO:0007669"/>
    <property type="project" value="UniProtKB-EC"/>
</dbReference>
<dbReference type="PANTHER" id="PTHR14456:SF2">
    <property type="entry name" value="INOSITOL-PENTAKISPHOSPHATE 2-KINASE"/>
    <property type="match status" value="1"/>
</dbReference>
<accession>A0A8K0DCX1</accession>
<evidence type="ECO:0000256" key="2">
    <source>
        <dbReference type="ARBA" id="ARBA00012023"/>
    </source>
</evidence>
<evidence type="ECO:0000313" key="8">
    <source>
        <dbReference type="EMBL" id="KAF2901909.1"/>
    </source>
</evidence>
<dbReference type="InterPro" id="IPR043001">
    <property type="entry name" value="IP5_2-K_N_lobe"/>
</dbReference>
<reference evidence="8" key="1">
    <citation type="submission" date="2019-08" db="EMBL/GenBank/DDBJ databases">
        <title>The genome of the North American firefly Photinus pyralis.</title>
        <authorList>
            <consortium name="Photinus pyralis genome working group"/>
            <person name="Fallon T.R."/>
            <person name="Sander Lower S.E."/>
            <person name="Weng J.-K."/>
        </authorList>
    </citation>
    <scope>NUCLEOTIDE SEQUENCE</scope>
    <source>
        <strain evidence="8">TRF0915ILg1</strain>
        <tissue evidence="8">Whole body</tissue>
    </source>
</reference>
<protein>
    <recommendedName>
        <fullName evidence="2 7">Inositol-pentakisphosphate 2-kinase</fullName>
        <ecNumber evidence="2 7">2.7.1.158</ecNumber>
    </recommendedName>
</protein>
<evidence type="ECO:0000256" key="6">
    <source>
        <dbReference type="ARBA" id="ARBA00022840"/>
    </source>
</evidence>
<evidence type="ECO:0000313" key="9">
    <source>
        <dbReference type="Proteomes" id="UP000801492"/>
    </source>
</evidence>
<dbReference type="EMBL" id="VTPC01001454">
    <property type="protein sequence ID" value="KAF2901909.1"/>
    <property type="molecule type" value="Genomic_DNA"/>
</dbReference>
<comment type="catalytic activity">
    <reaction evidence="7">
        <text>1D-myo-inositol 1,3,4,5,6-pentakisphosphate + ATP = 1D-myo-inositol hexakisphosphate + ADP + H(+)</text>
        <dbReference type="Rhea" id="RHEA:20313"/>
        <dbReference type="ChEBI" id="CHEBI:15378"/>
        <dbReference type="ChEBI" id="CHEBI:30616"/>
        <dbReference type="ChEBI" id="CHEBI:57733"/>
        <dbReference type="ChEBI" id="CHEBI:58130"/>
        <dbReference type="ChEBI" id="CHEBI:456216"/>
        <dbReference type="EC" id="2.7.1.158"/>
    </reaction>
</comment>
<dbReference type="OrthoDB" id="272370at2759"/>